<dbReference type="EMBL" id="JAJJMB010010308">
    <property type="protein sequence ID" value="KAI3909967.1"/>
    <property type="molecule type" value="Genomic_DNA"/>
</dbReference>
<feature type="region of interest" description="Disordered" evidence="1">
    <location>
        <begin position="1"/>
        <end position="38"/>
    </location>
</feature>
<dbReference type="Proteomes" id="UP001202328">
    <property type="component" value="Unassembled WGS sequence"/>
</dbReference>
<evidence type="ECO:0000313" key="3">
    <source>
        <dbReference type="Proteomes" id="UP001202328"/>
    </source>
</evidence>
<sequence length="61" mass="6845">NKQNNENFSSERRDEEDVPHASKSLPPATDVVSNETYGGPQNMSLLITYKDHIAARIWSGE</sequence>
<evidence type="ECO:0000313" key="2">
    <source>
        <dbReference type="EMBL" id="KAI3909967.1"/>
    </source>
</evidence>
<evidence type="ECO:0000256" key="1">
    <source>
        <dbReference type="SAM" id="MobiDB-lite"/>
    </source>
</evidence>
<keyword evidence="3" id="KW-1185">Reference proteome</keyword>
<protein>
    <submittedName>
        <fullName evidence="2">Uncharacterized protein</fullName>
    </submittedName>
</protein>
<organism evidence="2 3">
    <name type="scientific">Papaver atlanticum</name>
    <dbReference type="NCBI Taxonomy" id="357466"/>
    <lineage>
        <taxon>Eukaryota</taxon>
        <taxon>Viridiplantae</taxon>
        <taxon>Streptophyta</taxon>
        <taxon>Embryophyta</taxon>
        <taxon>Tracheophyta</taxon>
        <taxon>Spermatophyta</taxon>
        <taxon>Magnoliopsida</taxon>
        <taxon>Ranunculales</taxon>
        <taxon>Papaveraceae</taxon>
        <taxon>Papaveroideae</taxon>
        <taxon>Papaver</taxon>
    </lineage>
</organism>
<accession>A0AAD4SKV9</accession>
<proteinExistence type="predicted"/>
<comment type="caution">
    <text evidence="2">The sequence shown here is derived from an EMBL/GenBank/DDBJ whole genome shotgun (WGS) entry which is preliminary data.</text>
</comment>
<gene>
    <name evidence="2" type="ORF">MKW98_013021</name>
</gene>
<name>A0AAD4SKV9_9MAGN</name>
<feature type="non-terminal residue" evidence="2">
    <location>
        <position position="61"/>
    </location>
</feature>
<dbReference type="AlphaFoldDB" id="A0AAD4SKV9"/>
<feature type="non-terminal residue" evidence="2">
    <location>
        <position position="1"/>
    </location>
</feature>
<feature type="compositionally biased region" description="Basic and acidic residues" evidence="1">
    <location>
        <begin position="9"/>
        <end position="20"/>
    </location>
</feature>
<reference evidence="2" key="1">
    <citation type="submission" date="2022-04" db="EMBL/GenBank/DDBJ databases">
        <title>A functionally conserved STORR gene fusion in Papaver species that diverged 16.8 million years ago.</title>
        <authorList>
            <person name="Catania T."/>
        </authorList>
    </citation>
    <scope>NUCLEOTIDE SEQUENCE</scope>
    <source>
        <strain evidence="2">S-188037</strain>
    </source>
</reference>